<dbReference type="SUPFAM" id="SSF52540">
    <property type="entry name" value="P-loop containing nucleoside triphosphate hydrolases"/>
    <property type="match status" value="1"/>
</dbReference>
<comment type="similarity">
    <text evidence="1">Belongs to the GSP E family.</text>
</comment>
<evidence type="ECO:0000256" key="8">
    <source>
        <dbReference type="ARBA" id="ARBA00034006"/>
    </source>
</evidence>
<dbReference type="InterPro" id="IPR003593">
    <property type="entry name" value="AAA+_ATPase"/>
</dbReference>
<dbReference type="NCBIfam" id="TIGR02533">
    <property type="entry name" value="type_II_gspE"/>
    <property type="match status" value="1"/>
</dbReference>
<dbReference type="PANTHER" id="PTHR30258:SF1">
    <property type="entry name" value="PROTEIN TRANSPORT PROTEIN HOFB HOMOLOG"/>
    <property type="match status" value="1"/>
</dbReference>
<dbReference type="CDD" id="cd01129">
    <property type="entry name" value="PulE-GspE-like"/>
    <property type="match status" value="1"/>
</dbReference>
<gene>
    <name evidence="10" type="ORF">AMJ44_07005</name>
</gene>
<comment type="caution">
    <text evidence="10">The sequence shown here is derived from an EMBL/GenBank/DDBJ whole genome shotgun (WGS) entry which is preliminary data.</text>
</comment>
<dbReference type="Gene3D" id="3.40.50.300">
    <property type="entry name" value="P-loop containing nucleotide triphosphate hydrolases"/>
    <property type="match status" value="1"/>
</dbReference>
<protein>
    <recommendedName>
        <fullName evidence="7">protein-secreting ATPase</fullName>
        <ecNumber evidence="7">7.4.2.8</ecNumber>
    </recommendedName>
</protein>
<dbReference type="InterPro" id="IPR037257">
    <property type="entry name" value="T2SS_E_N_sf"/>
</dbReference>
<evidence type="ECO:0000259" key="9">
    <source>
        <dbReference type="PROSITE" id="PS00662"/>
    </source>
</evidence>
<dbReference type="GO" id="GO:0008564">
    <property type="term" value="F:protein-exporting ATPase activity"/>
    <property type="evidence" value="ECO:0007669"/>
    <property type="project" value="UniProtKB-EC"/>
</dbReference>
<evidence type="ECO:0000256" key="1">
    <source>
        <dbReference type="ARBA" id="ARBA00006611"/>
    </source>
</evidence>
<dbReference type="EC" id="7.4.2.8" evidence="7"/>
<proteinExistence type="inferred from homology"/>
<comment type="catalytic activity">
    <reaction evidence="8">
        <text>ATP + H2O + cellular proteinSide 1 = ADP + phosphate + cellular proteinSide 2.</text>
        <dbReference type="EC" id="7.4.2.8"/>
    </reaction>
</comment>
<dbReference type="FunFam" id="3.40.50.300:FF:000398">
    <property type="entry name" value="Type IV pilus assembly ATPase PilB"/>
    <property type="match status" value="1"/>
</dbReference>
<dbReference type="EMBL" id="LIZX01000059">
    <property type="protein sequence ID" value="KPJ67966.1"/>
    <property type="molecule type" value="Genomic_DNA"/>
</dbReference>
<dbReference type="SMART" id="SM00382">
    <property type="entry name" value="AAA"/>
    <property type="match status" value="1"/>
</dbReference>
<keyword evidence="5" id="KW-0653">Protein transport</keyword>
<dbReference type="GO" id="GO:0005886">
    <property type="term" value="C:plasma membrane"/>
    <property type="evidence" value="ECO:0007669"/>
    <property type="project" value="TreeGrafter"/>
</dbReference>
<keyword evidence="4" id="KW-0067">ATP-binding</keyword>
<keyword evidence="2" id="KW-0813">Transport</keyword>
<dbReference type="FunFam" id="3.30.300.160:FF:000002">
    <property type="entry name" value="Type II secretion system protein E"/>
    <property type="match status" value="1"/>
</dbReference>
<organism evidence="10 11">
    <name type="scientific">candidate division WOR-1 bacterium DG_54_3</name>
    <dbReference type="NCBI Taxonomy" id="1703775"/>
    <lineage>
        <taxon>Bacteria</taxon>
        <taxon>Bacillati</taxon>
        <taxon>Saganbacteria</taxon>
    </lineage>
</organism>
<dbReference type="GO" id="GO:0005524">
    <property type="term" value="F:ATP binding"/>
    <property type="evidence" value="ECO:0007669"/>
    <property type="project" value="UniProtKB-KW"/>
</dbReference>
<dbReference type="InterPro" id="IPR001482">
    <property type="entry name" value="T2SS/T4SS_dom"/>
</dbReference>
<dbReference type="GO" id="GO:0015627">
    <property type="term" value="C:type II protein secretion system complex"/>
    <property type="evidence" value="ECO:0007669"/>
    <property type="project" value="InterPro"/>
</dbReference>
<dbReference type="Gene3D" id="3.30.450.90">
    <property type="match status" value="1"/>
</dbReference>
<dbReference type="GO" id="GO:0015628">
    <property type="term" value="P:protein secretion by the type II secretion system"/>
    <property type="evidence" value="ECO:0007669"/>
    <property type="project" value="InterPro"/>
</dbReference>
<dbReference type="PATRIC" id="fig|1703775.3.peg.2625"/>
<keyword evidence="3" id="KW-0547">Nucleotide-binding</keyword>
<name>A0A0S7XZU1_UNCSA</name>
<dbReference type="Proteomes" id="UP000051861">
    <property type="component" value="Unassembled WGS sequence"/>
</dbReference>
<evidence type="ECO:0000313" key="10">
    <source>
        <dbReference type="EMBL" id="KPJ67966.1"/>
    </source>
</evidence>
<accession>A0A0S7XZU1</accession>
<dbReference type="Gene3D" id="3.30.300.160">
    <property type="entry name" value="Type II secretion system, protein E, N-terminal domain"/>
    <property type="match status" value="1"/>
</dbReference>
<dbReference type="Pfam" id="PF05157">
    <property type="entry name" value="MshEN"/>
    <property type="match status" value="1"/>
</dbReference>
<dbReference type="AlphaFoldDB" id="A0A0S7XZU1"/>
<dbReference type="PANTHER" id="PTHR30258">
    <property type="entry name" value="TYPE II SECRETION SYSTEM PROTEIN GSPE-RELATED"/>
    <property type="match status" value="1"/>
</dbReference>
<dbReference type="GO" id="GO:0016887">
    <property type="term" value="F:ATP hydrolysis activity"/>
    <property type="evidence" value="ECO:0007669"/>
    <property type="project" value="TreeGrafter"/>
</dbReference>
<reference evidence="10 11" key="1">
    <citation type="journal article" date="2015" name="Microbiome">
        <title>Genomic resolution of linkages in carbon, nitrogen, and sulfur cycling among widespread estuary sediment bacteria.</title>
        <authorList>
            <person name="Baker B.J."/>
            <person name="Lazar C.S."/>
            <person name="Teske A.P."/>
            <person name="Dick G.J."/>
        </authorList>
    </citation>
    <scope>NUCLEOTIDE SEQUENCE [LARGE SCALE GENOMIC DNA]</scope>
    <source>
        <strain evidence="10">DG_54_3</strain>
    </source>
</reference>
<keyword evidence="6" id="KW-1278">Translocase</keyword>
<sequence length="559" mass="61974">MPKIRKTLGEFLIENNILSKAQLQTAHLESEKTGEVLSHVLVRLGMVPEDKILEYYVEHCDIPKADLKMIDPQAVSLIPENTARKYHLMPVTKKENKLVLAMADPLNIIILDEIKLRTGMEIEVTVAPDSEIGQAINQFYKLTKSFTEVLKTIDLKSVKVSEEEVELKKLQSLAEEAPIIKLVDTFITQAYRDRASDLHIEPDENILRVRHRIDGILYDVATLPKYLQAAIISRAKIMSDLNIAVKRAPQDGRFQIDIEGNPIDVRVSTFPTIYGENVVMRLLDVHSILIGLDELGFSEEDLERFKALIRSPYGIILVTGPTGSGKTTTLYSALNLLNSPKKNIMTVEDPVEYHLFGIRQAQVNPKAGLTFSSGLRSILRQDPDIIMVGEIRDLETAEIAVHAALTGHLVLSTLHTNDAASALTRLIDMGVEPFLISSSVIGIIAQRLIRLICTNCKIPFKPNPQILKELPPNKREATFYSGKGCNVCKGIGFKGRSGIFELLVMDERIKEMVAAKATSSAVKKAAEGAGMKSLRVNGIEKVLNGVTSLEEVLQATMIE</sequence>
<evidence type="ECO:0000313" key="11">
    <source>
        <dbReference type="Proteomes" id="UP000051861"/>
    </source>
</evidence>
<evidence type="ECO:0000256" key="2">
    <source>
        <dbReference type="ARBA" id="ARBA00022448"/>
    </source>
</evidence>
<dbReference type="PROSITE" id="PS00662">
    <property type="entry name" value="T2SP_E"/>
    <property type="match status" value="1"/>
</dbReference>
<evidence type="ECO:0000256" key="6">
    <source>
        <dbReference type="ARBA" id="ARBA00022967"/>
    </source>
</evidence>
<dbReference type="InterPro" id="IPR007831">
    <property type="entry name" value="T2SS_GspE_N"/>
</dbReference>
<feature type="domain" description="Bacterial type II secretion system protein E" evidence="9">
    <location>
        <begin position="379"/>
        <end position="393"/>
    </location>
</feature>
<evidence type="ECO:0000256" key="7">
    <source>
        <dbReference type="ARBA" id="ARBA00024382"/>
    </source>
</evidence>
<dbReference type="InterPro" id="IPR027417">
    <property type="entry name" value="P-loop_NTPase"/>
</dbReference>
<dbReference type="FunFam" id="3.30.450.90:FF:000001">
    <property type="entry name" value="Type II secretion system ATPase GspE"/>
    <property type="match status" value="1"/>
</dbReference>
<dbReference type="Pfam" id="PF00437">
    <property type="entry name" value="T2SSE"/>
    <property type="match status" value="1"/>
</dbReference>
<evidence type="ECO:0000256" key="4">
    <source>
        <dbReference type="ARBA" id="ARBA00022840"/>
    </source>
</evidence>
<evidence type="ECO:0000256" key="5">
    <source>
        <dbReference type="ARBA" id="ARBA00022927"/>
    </source>
</evidence>
<dbReference type="InterPro" id="IPR013369">
    <property type="entry name" value="T2SS_GspE"/>
</dbReference>
<evidence type="ECO:0000256" key="3">
    <source>
        <dbReference type="ARBA" id="ARBA00022741"/>
    </source>
</evidence>
<dbReference type="SUPFAM" id="SSF160246">
    <property type="entry name" value="EspE N-terminal domain-like"/>
    <property type="match status" value="1"/>
</dbReference>